<evidence type="ECO:0000256" key="8">
    <source>
        <dbReference type="ARBA" id="ARBA00047651"/>
    </source>
</evidence>
<evidence type="ECO:0000256" key="9">
    <source>
        <dbReference type="PIRSR" id="PIRSR001415-1"/>
    </source>
</evidence>
<evidence type="ECO:0000313" key="13">
    <source>
        <dbReference type="EMBL" id="OYQ24740.1"/>
    </source>
</evidence>
<dbReference type="InterPro" id="IPR001731">
    <property type="entry name" value="ALAD"/>
</dbReference>
<evidence type="ECO:0000256" key="4">
    <source>
        <dbReference type="ARBA" id="ARBA00020771"/>
    </source>
</evidence>
<dbReference type="InterPro" id="IPR013785">
    <property type="entry name" value="Aldolase_TIM"/>
</dbReference>
<feature type="binding site" evidence="10">
    <location>
        <position position="238"/>
    </location>
    <ligand>
        <name>Mg(2+)</name>
        <dbReference type="ChEBI" id="CHEBI:18420"/>
    </ligand>
</feature>
<name>A0A255Y8H9_9SPHN</name>
<dbReference type="FunFam" id="3.20.20.70:FF:000019">
    <property type="entry name" value="Delta-aminolevulinic acid dehydratase"/>
    <property type="match status" value="1"/>
</dbReference>
<dbReference type="GO" id="GO:0004655">
    <property type="term" value="F:porphobilinogen synthase activity"/>
    <property type="evidence" value="ECO:0007669"/>
    <property type="project" value="UniProtKB-EC"/>
</dbReference>
<evidence type="ECO:0000256" key="1">
    <source>
        <dbReference type="ARBA" id="ARBA00004694"/>
    </source>
</evidence>
<keyword evidence="10" id="KW-0479">Metal-binding</keyword>
<evidence type="ECO:0000313" key="14">
    <source>
        <dbReference type="Proteomes" id="UP000216991"/>
    </source>
</evidence>
<protein>
    <recommendedName>
        <fullName evidence="4 11">Delta-aminolevulinic acid dehydratase</fullName>
        <ecNumber evidence="3 11">4.2.1.24</ecNumber>
    </recommendedName>
</protein>
<keyword evidence="5" id="KW-0350">Heme biosynthesis</keyword>
<dbReference type="CDD" id="cd04823">
    <property type="entry name" value="ALAD_PBGS_aspartate_rich"/>
    <property type="match status" value="1"/>
</dbReference>
<evidence type="ECO:0000256" key="5">
    <source>
        <dbReference type="ARBA" id="ARBA00023133"/>
    </source>
</evidence>
<dbReference type="GO" id="GO:0006782">
    <property type="term" value="P:protoporphyrinogen IX biosynthetic process"/>
    <property type="evidence" value="ECO:0007669"/>
    <property type="project" value="UniProtKB-UniPathway"/>
</dbReference>
<dbReference type="SUPFAM" id="SSF51569">
    <property type="entry name" value="Aldolase"/>
    <property type="match status" value="1"/>
</dbReference>
<keyword evidence="6 11" id="KW-0456">Lyase</keyword>
<dbReference type="EMBL" id="NOXT01000124">
    <property type="protein sequence ID" value="OYQ24740.1"/>
    <property type="molecule type" value="Genomic_DNA"/>
</dbReference>
<organism evidence="13 14">
    <name type="scientific">Sandarakinorhabdus cyanobacteriorum</name>
    <dbReference type="NCBI Taxonomy" id="1981098"/>
    <lineage>
        <taxon>Bacteria</taxon>
        <taxon>Pseudomonadati</taxon>
        <taxon>Pseudomonadota</taxon>
        <taxon>Alphaproteobacteria</taxon>
        <taxon>Sphingomonadales</taxon>
        <taxon>Sphingosinicellaceae</taxon>
        <taxon>Sandarakinorhabdus</taxon>
    </lineage>
</organism>
<dbReference type="PANTHER" id="PTHR11458:SF0">
    <property type="entry name" value="DELTA-AMINOLEVULINIC ACID DEHYDRATASE"/>
    <property type="match status" value="1"/>
</dbReference>
<dbReference type="SMART" id="SM01004">
    <property type="entry name" value="ALAD"/>
    <property type="match status" value="1"/>
</dbReference>
<dbReference type="InterPro" id="IPR030656">
    <property type="entry name" value="ALAD_AS"/>
</dbReference>
<proteinExistence type="inferred from homology"/>
<dbReference type="GO" id="GO:0005829">
    <property type="term" value="C:cytosol"/>
    <property type="evidence" value="ECO:0007669"/>
    <property type="project" value="TreeGrafter"/>
</dbReference>
<comment type="subunit">
    <text evidence="11">Homooctamer.</text>
</comment>
<comment type="caution">
    <text evidence="13">The sequence shown here is derived from an EMBL/GenBank/DDBJ whole genome shotgun (WGS) entry which is preliminary data.</text>
</comment>
<evidence type="ECO:0000256" key="10">
    <source>
        <dbReference type="PIRSR" id="PIRSR001415-5"/>
    </source>
</evidence>
<dbReference type="OrthoDB" id="9805001at2"/>
<dbReference type="AlphaFoldDB" id="A0A255Y8H9"/>
<keyword evidence="10" id="KW-0460">Magnesium</keyword>
<evidence type="ECO:0000256" key="3">
    <source>
        <dbReference type="ARBA" id="ARBA00012053"/>
    </source>
</evidence>
<comment type="catalytic activity">
    <reaction evidence="8 11">
        <text>2 5-aminolevulinate = porphobilinogen + 2 H2O + H(+)</text>
        <dbReference type="Rhea" id="RHEA:24064"/>
        <dbReference type="ChEBI" id="CHEBI:15377"/>
        <dbReference type="ChEBI" id="CHEBI:15378"/>
        <dbReference type="ChEBI" id="CHEBI:58126"/>
        <dbReference type="ChEBI" id="CHEBI:356416"/>
        <dbReference type="EC" id="4.2.1.24"/>
    </reaction>
</comment>
<keyword evidence="14" id="KW-1185">Reference proteome</keyword>
<dbReference type="PANTHER" id="PTHR11458">
    <property type="entry name" value="DELTA-AMINOLEVULINIC ACID DEHYDRATASE"/>
    <property type="match status" value="1"/>
</dbReference>
<keyword evidence="7 11" id="KW-0627">Porphyrin biosynthesis</keyword>
<dbReference type="EC" id="4.2.1.24" evidence="3 11"/>
<accession>A0A255Y8H9</accession>
<evidence type="ECO:0000256" key="11">
    <source>
        <dbReference type="RuleBase" id="RU000515"/>
    </source>
</evidence>
<sequence length="329" mass="35385">MTQFPHTRLRRTRMTAWSRDLHRETSLSPANLIWPLFPTEGHDQEVPVGTMPGVSRLSVDRLAKAAKEAASLGIPAVALFPHTSPARRSEDAKEALNPDNLICRAIRAIKDAAPEVGVLTDVALDLYTSHGHDGLISDSGEILNDATVEMLVGQSLNQARAGCDIIAPSDMMDGRIEAIRAGLEGDGFHNTQIMAYSAKYASAFYGPYRDAVGSGGVLKGDKKTYQMDPANAREALREVAMDIEEGADSVMVKPGMPYLDIIRAIRDAFDVPVFAYQVSGEYAMLEAAIAAGVLDRGKGVLEALMSFRRAGCSGVLTYHAPLAARLMGA</sequence>
<dbReference type="PROSITE" id="PS00169">
    <property type="entry name" value="D_ALA_DEHYDRATASE"/>
    <property type="match status" value="1"/>
</dbReference>
<evidence type="ECO:0000256" key="2">
    <source>
        <dbReference type="ARBA" id="ARBA00008055"/>
    </source>
</evidence>
<dbReference type="Pfam" id="PF00490">
    <property type="entry name" value="ALAD"/>
    <property type="match status" value="1"/>
</dbReference>
<dbReference type="GO" id="GO:0008270">
    <property type="term" value="F:zinc ion binding"/>
    <property type="evidence" value="ECO:0007669"/>
    <property type="project" value="TreeGrafter"/>
</dbReference>
<evidence type="ECO:0000256" key="12">
    <source>
        <dbReference type="RuleBase" id="RU004161"/>
    </source>
</evidence>
<dbReference type="PRINTS" id="PR00144">
    <property type="entry name" value="DALDHYDRTASE"/>
</dbReference>
<comment type="similarity">
    <text evidence="2 12">Belongs to the ALAD family.</text>
</comment>
<evidence type="ECO:0000256" key="6">
    <source>
        <dbReference type="ARBA" id="ARBA00023239"/>
    </source>
</evidence>
<feature type="active site" description="Schiff-base intermediate with substrate" evidence="9">
    <location>
        <position position="253"/>
    </location>
</feature>
<evidence type="ECO:0000256" key="7">
    <source>
        <dbReference type="ARBA" id="ARBA00023244"/>
    </source>
</evidence>
<gene>
    <name evidence="13" type="ORF">CHU93_15395</name>
</gene>
<dbReference type="NCBIfam" id="NF006762">
    <property type="entry name" value="PRK09283.1"/>
    <property type="match status" value="1"/>
</dbReference>
<dbReference type="RefSeq" id="WP_094475034.1">
    <property type="nucleotide sequence ID" value="NZ_NOXT01000124.1"/>
</dbReference>
<dbReference type="UniPathway" id="UPA00251">
    <property type="reaction ID" value="UER00318"/>
</dbReference>
<reference evidence="13 14" key="1">
    <citation type="submission" date="2017-07" db="EMBL/GenBank/DDBJ databases">
        <title>Sandarakinorhabdus cyanobacteriorum sp. nov., a novel bacterium isolated from cyanobacterial aggregates in a eutrophic lake.</title>
        <authorList>
            <person name="Cai H."/>
        </authorList>
    </citation>
    <scope>NUCLEOTIDE SEQUENCE [LARGE SCALE GENOMIC DNA]</scope>
    <source>
        <strain evidence="13 14">TH057</strain>
    </source>
</reference>
<dbReference type="Proteomes" id="UP000216991">
    <property type="component" value="Unassembled WGS sequence"/>
</dbReference>
<dbReference type="PIRSF" id="PIRSF001415">
    <property type="entry name" value="Porphbilin_synth"/>
    <property type="match status" value="1"/>
</dbReference>
<feature type="active site" description="Schiff-base intermediate with substrate" evidence="9">
    <location>
        <position position="199"/>
    </location>
</feature>
<comment type="pathway">
    <text evidence="1">Porphyrin-containing compound metabolism; protoporphyrin-IX biosynthesis; coproporphyrinogen-III from 5-aminolevulinate: step 1/4.</text>
</comment>
<dbReference type="Gene3D" id="3.20.20.70">
    <property type="entry name" value="Aldolase class I"/>
    <property type="match status" value="1"/>
</dbReference>